<accession>A0A9W8CSB4</accession>
<gene>
    <name evidence="2" type="ORF">LPJ53_003111</name>
</gene>
<proteinExistence type="predicted"/>
<feature type="compositionally biased region" description="Polar residues" evidence="1">
    <location>
        <begin position="122"/>
        <end position="139"/>
    </location>
</feature>
<evidence type="ECO:0000313" key="3">
    <source>
        <dbReference type="Proteomes" id="UP001149813"/>
    </source>
</evidence>
<organism evidence="2 3">
    <name type="scientific">Coemansia erecta</name>
    <dbReference type="NCBI Taxonomy" id="147472"/>
    <lineage>
        <taxon>Eukaryota</taxon>
        <taxon>Fungi</taxon>
        <taxon>Fungi incertae sedis</taxon>
        <taxon>Zoopagomycota</taxon>
        <taxon>Kickxellomycotina</taxon>
        <taxon>Kickxellomycetes</taxon>
        <taxon>Kickxellales</taxon>
        <taxon>Kickxellaceae</taxon>
        <taxon>Coemansia</taxon>
    </lineage>
</organism>
<dbReference type="EMBL" id="JANBOJ010000110">
    <property type="protein sequence ID" value="KAJ1722471.1"/>
    <property type="molecule type" value="Genomic_DNA"/>
</dbReference>
<reference evidence="2" key="1">
    <citation type="submission" date="2022-07" db="EMBL/GenBank/DDBJ databases">
        <title>Phylogenomic reconstructions and comparative analyses of Kickxellomycotina fungi.</title>
        <authorList>
            <person name="Reynolds N.K."/>
            <person name="Stajich J.E."/>
            <person name="Barry K."/>
            <person name="Grigoriev I.V."/>
            <person name="Crous P."/>
            <person name="Smith M.E."/>
        </authorList>
    </citation>
    <scope>NUCLEOTIDE SEQUENCE</scope>
    <source>
        <strain evidence="2">NBRC 32514</strain>
    </source>
</reference>
<dbReference type="OrthoDB" id="5560930at2759"/>
<name>A0A9W8CSB4_9FUNG</name>
<feature type="compositionally biased region" description="Low complexity" evidence="1">
    <location>
        <begin position="104"/>
        <end position="116"/>
    </location>
</feature>
<keyword evidence="3" id="KW-1185">Reference proteome</keyword>
<feature type="compositionally biased region" description="Basic and acidic residues" evidence="1">
    <location>
        <begin position="38"/>
        <end position="49"/>
    </location>
</feature>
<evidence type="ECO:0000313" key="2">
    <source>
        <dbReference type="EMBL" id="KAJ1722471.1"/>
    </source>
</evidence>
<sequence length="337" mass="36766">MSLGYLRTSNAVLVVGSDTDSRSSADEDAGGFTPYYMDRVEPKARELQRSSRFSLIRRQRTQPSEPMVSAGLPSPGSSSVSRSSSESQQNFDEQASPAMRLKRSLSSLIRRSSSMMRRNKSPILQSTPETDANNGSIRQTRSEDSNRSCVFVSRNSSMSSDSTCGGLSTEEVSCALSLSHFYVSSANTMVSPLVGKSMVLVKVVMDANTAVVVSVMRSMVFARARERMLTKLFQGGVPFVETKRRKLVLRRPEDGGIVAVVGDNPTWRSIMDSVGHPYQWLREGSTAVNSPRSAEPYTDGVVVGQRVCAKSEIRTVPKLTLHLVDPGDVADMCSSTL</sequence>
<dbReference type="AlphaFoldDB" id="A0A9W8CSB4"/>
<feature type="compositionally biased region" description="Low complexity" evidence="1">
    <location>
        <begin position="68"/>
        <end position="87"/>
    </location>
</feature>
<dbReference type="Proteomes" id="UP001149813">
    <property type="component" value="Unassembled WGS sequence"/>
</dbReference>
<protein>
    <submittedName>
        <fullName evidence="2">Uncharacterized protein</fullName>
    </submittedName>
</protein>
<evidence type="ECO:0000256" key="1">
    <source>
        <dbReference type="SAM" id="MobiDB-lite"/>
    </source>
</evidence>
<feature type="region of interest" description="Disordered" evidence="1">
    <location>
        <begin position="17"/>
        <end position="149"/>
    </location>
</feature>
<comment type="caution">
    <text evidence="2">The sequence shown here is derived from an EMBL/GenBank/DDBJ whole genome shotgun (WGS) entry which is preliminary data.</text>
</comment>